<dbReference type="HOGENOM" id="CLU_1779807_0_0_1"/>
<dbReference type="Proteomes" id="UP000015104">
    <property type="component" value="Unassembled WGS sequence"/>
</dbReference>
<name>T1K917_TETUR</name>
<sequence>MMDSPSSATVVKGYYPVKRFLRQGLIEVDGVKVHVYVARWEDSLVLASDFVTSEFVPWGLKRKDFALRPSWMEPFVETDFRCRFCPEELSNRSSLTRHEKHCRFPGGPCHNCDANCEDNCPGAVKYTPRKDGRITNPRLGGPRGSKNKN</sequence>
<organism evidence="1 2">
    <name type="scientific">Tetranychus urticae</name>
    <name type="common">Two-spotted spider mite</name>
    <dbReference type="NCBI Taxonomy" id="32264"/>
    <lineage>
        <taxon>Eukaryota</taxon>
        <taxon>Metazoa</taxon>
        <taxon>Ecdysozoa</taxon>
        <taxon>Arthropoda</taxon>
        <taxon>Chelicerata</taxon>
        <taxon>Arachnida</taxon>
        <taxon>Acari</taxon>
        <taxon>Acariformes</taxon>
        <taxon>Trombidiformes</taxon>
        <taxon>Prostigmata</taxon>
        <taxon>Eleutherengona</taxon>
        <taxon>Raphignathae</taxon>
        <taxon>Tetranychoidea</taxon>
        <taxon>Tetranychidae</taxon>
        <taxon>Tetranychus</taxon>
    </lineage>
</organism>
<evidence type="ECO:0000313" key="1">
    <source>
        <dbReference type="EnsemblMetazoa" id="tetur07g03360.1"/>
    </source>
</evidence>
<dbReference type="EMBL" id="CAEY01001886">
    <property type="status" value="NOT_ANNOTATED_CDS"/>
    <property type="molecule type" value="Genomic_DNA"/>
</dbReference>
<reference evidence="1" key="2">
    <citation type="submission" date="2015-06" db="UniProtKB">
        <authorList>
            <consortium name="EnsemblMetazoa"/>
        </authorList>
    </citation>
    <scope>IDENTIFICATION</scope>
</reference>
<reference evidence="2" key="1">
    <citation type="submission" date="2011-08" db="EMBL/GenBank/DDBJ databases">
        <authorList>
            <person name="Rombauts S."/>
        </authorList>
    </citation>
    <scope>NUCLEOTIDE SEQUENCE</scope>
    <source>
        <strain evidence="2">London</strain>
    </source>
</reference>
<proteinExistence type="predicted"/>
<dbReference type="AlphaFoldDB" id="T1K917"/>
<evidence type="ECO:0000313" key="2">
    <source>
        <dbReference type="Proteomes" id="UP000015104"/>
    </source>
</evidence>
<keyword evidence="2" id="KW-1185">Reference proteome</keyword>
<protein>
    <submittedName>
        <fullName evidence="1">Uncharacterized protein</fullName>
    </submittedName>
</protein>
<accession>T1K917</accession>
<dbReference type="EnsemblMetazoa" id="tetur07g03360.1">
    <property type="protein sequence ID" value="tetur07g03360.1"/>
    <property type="gene ID" value="tetur07g03360"/>
</dbReference>